<evidence type="ECO:0000313" key="1">
    <source>
        <dbReference type="EMBL" id="GIE69556.1"/>
    </source>
</evidence>
<sequence>MESPLARENRVVLEVVQAALGLISRDMRAISVCTEPDRIVLHVAVHERTPQVEEDVDDLVFELDALQGKAVEIEASIHVGEPGATWPGNLGRRVYVAKQP</sequence>
<organism evidence="1 2">
    <name type="scientific">Actinoplanes palleronii</name>
    <dbReference type="NCBI Taxonomy" id="113570"/>
    <lineage>
        <taxon>Bacteria</taxon>
        <taxon>Bacillati</taxon>
        <taxon>Actinomycetota</taxon>
        <taxon>Actinomycetes</taxon>
        <taxon>Micromonosporales</taxon>
        <taxon>Micromonosporaceae</taxon>
        <taxon>Actinoplanes</taxon>
    </lineage>
</organism>
<dbReference type="EMBL" id="BOMS01000088">
    <property type="protein sequence ID" value="GIE69556.1"/>
    <property type="molecule type" value="Genomic_DNA"/>
</dbReference>
<comment type="caution">
    <text evidence="1">The sequence shown here is derived from an EMBL/GenBank/DDBJ whole genome shotgun (WGS) entry which is preliminary data.</text>
</comment>
<evidence type="ECO:0000313" key="2">
    <source>
        <dbReference type="Proteomes" id="UP000624709"/>
    </source>
</evidence>
<reference evidence="1 2" key="1">
    <citation type="submission" date="2021-01" db="EMBL/GenBank/DDBJ databases">
        <title>Whole genome shotgun sequence of Actinoplanes palleronii NBRC 14916.</title>
        <authorList>
            <person name="Komaki H."/>
            <person name="Tamura T."/>
        </authorList>
    </citation>
    <scope>NUCLEOTIDE SEQUENCE [LARGE SCALE GENOMIC DNA]</scope>
    <source>
        <strain evidence="1 2">NBRC 14916</strain>
    </source>
</reference>
<proteinExistence type="predicted"/>
<protein>
    <submittedName>
        <fullName evidence="1">Uncharacterized protein</fullName>
    </submittedName>
</protein>
<accession>A0ABQ4BFU1</accession>
<dbReference type="Pfam" id="PF26541">
    <property type="entry name" value="MafI2"/>
    <property type="match status" value="1"/>
</dbReference>
<dbReference type="Proteomes" id="UP000624709">
    <property type="component" value="Unassembled WGS sequence"/>
</dbReference>
<keyword evidence="2" id="KW-1185">Reference proteome</keyword>
<dbReference type="InterPro" id="IPR058702">
    <property type="entry name" value="MafI2-like"/>
</dbReference>
<name>A0ABQ4BFU1_9ACTN</name>
<gene>
    <name evidence="1" type="ORF">Apa02nite_056640</name>
</gene>
<dbReference type="RefSeq" id="WP_203827697.1">
    <property type="nucleotide sequence ID" value="NZ_BAAATY010000019.1"/>
</dbReference>